<dbReference type="RefSeq" id="WP_103465205.1">
    <property type="nucleotide sequence ID" value="NZ_PPXC01000005.1"/>
</dbReference>
<dbReference type="GO" id="GO:0044781">
    <property type="term" value="P:bacterial-type flagellum organization"/>
    <property type="evidence" value="ECO:0007669"/>
    <property type="project" value="UniProtKB-KW"/>
</dbReference>
<keyword evidence="2" id="KW-1005">Bacterial flagellum biogenesis</keyword>
<gene>
    <name evidence="4" type="ORF">CVS27_07985</name>
</gene>
<keyword evidence="4" id="KW-0969">Cilium</keyword>
<dbReference type="EMBL" id="PPXC01000005">
    <property type="protein sequence ID" value="POH73850.1"/>
    <property type="molecule type" value="Genomic_DNA"/>
</dbReference>
<sequence length="171" mass="17615">MSKDSIAAVNSTAGSPPPASVNGINGIAGNRAPKQVMDSEVFMNLLVAQLRHQDPSSPMDTNQMISQTTQLATMEKLTNMDSTATENFALQMRTSAAALIGQQVSWEDADGTKHSGVATSVSFAGGVPQVTVGDKSVPLDVISGVTTVPAANDAPPETKPPPEPGPDTSVN</sequence>
<evidence type="ECO:0000256" key="1">
    <source>
        <dbReference type="ARBA" id="ARBA00010577"/>
    </source>
</evidence>
<keyword evidence="4" id="KW-0966">Cell projection</keyword>
<comment type="similarity">
    <text evidence="1">Belongs to the FlgD family.</text>
</comment>
<feature type="region of interest" description="Disordered" evidence="3">
    <location>
        <begin position="146"/>
        <end position="171"/>
    </location>
</feature>
<evidence type="ECO:0000313" key="5">
    <source>
        <dbReference type="Proteomes" id="UP000237061"/>
    </source>
</evidence>
<evidence type="ECO:0000256" key="2">
    <source>
        <dbReference type="ARBA" id="ARBA00022795"/>
    </source>
</evidence>
<dbReference type="AlphaFoldDB" id="A0A2S3ZXB7"/>
<dbReference type="Proteomes" id="UP000237061">
    <property type="component" value="Unassembled WGS sequence"/>
</dbReference>
<feature type="region of interest" description="Disordered" evidence="3">
    <location>
        <begin position="1"/>
        <end position="26"/>
    </location>
</feature>
<accession>A0A2S3ZXB7</accession>
<protein>
    <submittedName>
        <fullName evidence="4">Flagellar hook capping protein</fullName>
    </submittedName>
</protein>
<reference evidence="4 5" key="1">
    <citation type="submission" date="2018-01" db="EMBL/GenBank/DDBJ databases">
        <title>Arthrobacter sp. nov., from glaciers in China.</title>
        <authorList>
            <person name="Liu Q."/>
            <person name="Xin Y.-H."/>
        </authorList>
    </citation>
    <scope>NUCLEOTIDE SEQUENCE [LARGE SCALE GENOMIC DNA]</scope>
    <source>
        <strain evidence="4 5">HLT2-12-2</strain>
    </source>
</reference>
<keyword evidence="4" id="KW-0282">Flagellum</keyword>
<keyword evidence="5" id="KW-1185">Reference proteome</keyword>
<comment type="caution">
    <text evidence="4">The sequence shown here is derived from an EMBL/GenBank/DDBJ whole genome shotgun (WGS) entry which is preliminary data.</text>
</comment>
<organism evidence="4 5">
    <name type="scientific">Arthrobacter glacialis</name>
    <dbReference type="NCBI Taxonomy" id="1664"/>
    <lineage>
        <taxon>Bacteria</taxon>
        <taxon>Bacillati</taxon>
        <taxon>Actinomycetota</taxon>
        <taxon>Actinomycetes</taxon>
        <taxon>Micrococcales</taxon>
        <taxon>Micrococcaceae</taxon>
        <taxon>Arthrobacter</taxon>
    </lineage>
</organism>
<evidence type="ECO:0000313" key="4">
    <source>
        <dbReference type="EMBL" id="POH73850.1"/>
    </source>
</evidence>
<proteinExistence type="inferred from homology"/>
<dbReference type="Pfam" id="PF03963">
    <property type="entry name" value="FlgD"/>
    <property type="match status" value="1"/>
</dbReference>
<name>A0A2S3ZXB7_ARTGL</name>
<evidence type="ECO:0000256" key="3">
    <source>
        <dbReference type="SAM" id="MobiDB-lite"/>
    </source>
</evidence>
<dbReference type="InterPro" id="IPR005648">
    <property type="entry name" value="FlgD"/>
</dbReference>